<comment type="caution">
    <text evidence="4">The sequence shown here is derived from an EMBL/GenBank/DDBJ whole genome shotgun (WGS) entry which is preliminary data.</text>
</comment>
<sequence>MQNKPVLKVVNLRKQYGPGCDYCSDRNELSLDKNRCLKCGTVYACNDVSFELYPGEILGVVGESGSGKSTMMKCLYFDNDVTSGKAYISSYNHGKTNVFEESPQQLRYIRNTILGMVYQNPVLGLKMDFSSIGNIAEKMIAAGNRNVEHMKNRSKELLKHVHIPITRIKDEPKKFSGGMQQRVQIAKALSNQPPILLLDEVTTGLDLSVQASVLDLIKTIRQEFGISMIVVSHDLAVIRMLADRTMVMLDGKVIEQGLTDQILENPQHAYTQQLVYSLI</sequence>
<evidence type="ECO:0000259" key="3">
    <source>
        <dbReference type="PROSITE" id="PS50893"/>
    </source>
</evidence>
<keyword evidence="5" id="KW-1185">Reference proteome</keyword>
<dbReference type="InterPro" id="IPR003439">
    <property type="entry name" value="ABC_transporter-like_ATP-bd"/>
</dbReference>
<dbReference type="SUPFAM" id="SSF52540">
    <property type="entry name" value="P-loop containing nucleoside triphosphate hydrolases"/>
    <property type="match status" value="1"/>
</dbReference>
<dbReference type="Proteomes" id="UP000648182">
    <property type="component" value="Unassembled WGS sequence"/>
</dbReference>
<dbReference type="Gene3D" id="3.40.50.300">
    <property type="entry name" value="P-loop containing nucleotide triphosphate hydrolases"/>
    <property type="match status" value="1"/>
</dbReference>
<evidence type="ECO:0000256" key="1">
    <source>
        <dbReference type="ARBA" id="ARBA00022741"/>
    </source>
</evidence>
<accession>A0ABR8VI07</accession>
<dbReference type="SMART" id="SM00382">
    <property type="entry name" value="AAA"/>
    <property type="match status" value="1"/>
</dbReference>
<dbReference type="PROSITE" id="PS00211">
    <property type="entry name" value="ABC_TRANSPORTER_1"/>
    <property type="match status" value="1"/>
</dbReference>
<dbReference type="InterPro" id="IPR027417">
    <property type="entry name" value="P-loop_NTPase"/>
</dbReference>
<proteinExistence type="predicted"/>
<dbReference type="InterPro" id="IPR012700">
    <property type="entry name" value="PhnK"/>
</dbReference>
<dbReference type="PROSITE" id="PS50893">
    <property type="entry name" value="ABC_TRANSPORTER_2"/>
    <property type="match status" value="1"/>
</dbReference>
<dbReference type="PANTHER" id="PTHR42764:SF1">
    <property type="entry name" value="PHOSPHONATES UTILIZATION ATP-BINDING PROTEIN PHNK-RELATED"/>
    <property type="match status" value="1"/>
</dbReference>
<feature type="domain" description="ABC transporter" evidence="3">
    <location>
        <begin position="7"/>
        <end position="275"/>
    </location>
</feature>
<dbReference type="InterPro" id="IPR003593">
    <property type="entry name" value="AAA+_ATPase"/>
</dbReference>
<evidence type="ECO:0000256" key="2">
    <source>
        <dbReference type="ARBA" id="ARBA00022840"/>
    </source>
</evidence>
<dbReference type="Pfam" id="PF00005">
    <property type="entry name" value="ABC_tran"/>
    <property type="match status" value="1"/>
</dbReference>
<dbReference type="EMBL" id="JACSPV010000004">
    <property type="protein sequence ID" value="MBD8004241.1"/>
    <property type="molecule type" value="Genomic_DNA"/>
</dbReference>
<evidence type="ECO:0000313" key="5">
    <source>
        <dbReference type="Proteomes" id="UP000648182"/>
    </source>
</evidence>
<keyword evidence="2 4" id="KW-0067">ATP-binding</keyword>
<organism evidence="4 5">
    <name type="scientific">Bacillus norwichensis</name>
    <dbReference type="NCBI Taxonomy" id="2762217"/>
    <lineage>
        <taxon>Bacteria</taxon>
        <taxon>Bacillati</taxon>
        <taxon>Bacillota</taxon>
        <taxon>Bacilli</taxon>
        <taxon>Bacillales</taxon>
        <taxon>Bacillaceae</taxon>
        <taxon>Bacillus</taxon>
    </lineage>
</organism>
<name>A0ABR8VI07_9BACI</name>
<gene>
    <name evidence="4" type="ORF">H9631_04035</name>
</gene>
<protein>
    <submittedName>
        <fullName evidence="4">ATP-binding cassette domain-containing protein</fullName>
    </submittedName>
</protein>
<dbReference type="PIRSF" id="PIRSF037116">
    <property type="entry name" value="CP_lyase_PhnK"/>
    <property type="match status" value="1"/>
</dbReference>
<dbReference type="PANTHER" id="PTHR42764">
    <property type="entry name" value="PHOSPHONATES UTILIZATION ATP-BINDING PROTEIN PHNK-RELATED"/>
    <property type="match status" value="1"/>
</dbReference>
<dbReference type="CDD" id="cd03257">
    <property type="entry name" value="ABC_NikE_OppD_transporters"/>
    <property type="match status" value="1"/>
</dbReference>
<dbReference type="InterPro" id="IPR017871">
    <property type="entry name" value="ABC_transporter-like_CS"/>
</dbReference>
<evidence type="ECO:0000313" key="4">
    <source>
        <dbReference type="EMBL" id="MBD8004241.1"/>
    </source>
</evidence>
<dbReference type="GO" id="GO:0005524">
    <property type="term" value="F:ATP binding"/>
    <property type="evidence" value="ECO:0007669"/>
    <property type="project" value="UniProtKB-KW"/>
</dbReference>
<keyword evidence="1" id="KW-0547">Nucleotide-binding</keyword>
<reference evidence="4 5" key="1">
    <citation type="submission" date="2020-08" db="EMBL/GenBank/DDBJ databases">
        <title>A Genomic Blueprint of the Chicken Gut Microbiome.</title>
        <authorList>
            <person name="Gilroy R."/>
            <person name="Ravi A."/>
            <person name="Getino M."/>
            <person name="Pursley I."/>
            <person name="Horton D.L."/>
            <person name="Alikhan N.-F."/>
            <person name="Baker D."/>
            <person name="Gharbi K."/>
            <person name="Hall N."/>
            <person name="Watson M."/>
            <person name="Adriaenssens E.M."/>
            <person name="Foster-Nyarko E."/>
            <person name="Jarju S."/>
            <person name="Secka A."/>
            <person name="Antonio M."/>
            <person name="Oren A."/>
            <person name="Chaudhuri R."/>
            <person name="La Ragione R.M."/>
            <person name="Hildebrand F."/>
            <person name="Pallen M.J."/>
        </authorList>
    </citation>
    <scope>NUCLEOTIDE SEQUENCE [LARGE SCALE GENOMIC DNA]</scope>
    <source>
        <strain evidence="4 5">Sa1BUA2</strain>
    </source>
</reference>
<dbReference type="RefSeq" id="WP_191810171.1">
    <property type="nucleotide sequence ID" value="NZ_JACSPV010000004.1"/>
</dbReference>